<evidence type="ECO:0000313" key="4">
    <source>
        <dbReference type="Proteomes" id="UP000245119"/>
    </source>
</evidence>
<dbReference type="Proteomes" id="UP000245119">
    <property type="component" value="Linkage Group LG9"/>
</dbReference>
<protein>
    <recommendedName>
        <fullName evidence="5">Protein DD3-3</fullName>
    </recommendedName>
</protein>
<name>A0A2T7NUS6_POMCA</name>
<sequence length="657" mass="74777">MIRIMHTTFITKTFLLGAILELALADIYLHVPRGSNNRLNERQAERKNANRLFDSQNNNRGGYNVGDNGTEAAATENEQYRMKYFQSDVNGQSILTVEWTNQHGCGGNEDTNPQKQNCILVLQYACQTDISSPQADTFRNGISTTTQTYKKAQTVNETLTAKNQRKTESVDQTEGLHESWDWYNKCYMRERNQGLFTADQKLNTNNGFGYSSAVYTRQNPNGNQFGYECPEERDYFPYWHPAPWKDIAVLAENSSMCGYYTSRSFNAQPYGECIETKGWSRWRTQEDCQNNGGRWVTLYTYLEKAPQYRIKADCERASNGAVQYIWGVPYDTSDFSQEECLVKLKAPDCLEAPWSRSNHLGNGVDGQALTYNWVLPYFPSAETKRCVFRIRYNISTDDYDPYNTDYRQNDAMMTRSPVRQNPYVTVGNGKSPLRLALNTAQYGRVFQDRSHVFLLKARPQNLQGARIYNLNVRGKRGNIVQVFPAVEYDFAPTHLEIKDGDLVHIQWTGSNTHNNGNPAGDGQAGDAGEGTSGTDRNNMVEILDLNENFPVPFEKSTMWERTQVMWAYHGVINIQPKDLAVDLATAGYYRCFRKAECQGAVQNFAVGEVTALQSQLNNAPASYEGMVLRFRSGTYHFMCTRNNNFSNRSQKGTIVVK</sequence>
<comment type="caution">
    <text evidence="3">The sequence shown here is derived from an EMBL/GenBank/DDBJ whole genome shotgun (WGS) entry which is preliminary data.</text>
</comment>
<accession>A0A2T7NUS6</accession>
<evidence type="ECO:0008006" key="5">
    <source>
        <dbReference type="Google" id="ProtNLM"/>
    </source>
</evidence>
<dbReference type="OMA" id="PYWHPTD"/>
<dbReference type="AlphaFoldDB" id="A0A2T7NUS6"/>
<evidence type="ECO:0000256" key="2">
    <source>
        <dbReference type="SAM" id="SignalP"/>
    </source>
</evidence>
<keyword evidence="4" id="KW-1185">Reference proteome</keyword>
<feature type="signal peptide" evidence="2">
    <location>
        <begin position="1"/>
        <end position="25"/>
    </location>
</feature>
<feature type="chain" id="PRO_5015408189" description="Protein DD3-3" evidence="2">
    <location>
        <begin position="26"/>
        <end position="657"/>
    </location>
</feature>
<feature type="compositionally biased region" description="Gly residues" evidence="1">
    <location>
        <begin position="522"/>
        <end position="531"/>
    </location>
</feature>
<feature type="compositionally biased region" description="Basic and acidic residues" evidence="1">
    <location>
        <begin position="39"/>
        <end position="48"/>
    </location>
</feature>
<dbReference type="OrthoDB" id="167398at2759"/>
<dbReference type="STRING" id="400727.A0A2T7NUS6"/>
<gene>
    <name evidence="3" type="ORF">C0Q70_15397</name>
</gene>
<keyword evidence="2" id="KW-0732">Signal</keyword>
<evidence type="ECO:0000256" key="1">
    <source>
        <dbReference type="SAM" id="MobiDB-lite"/>
    </source>
</evidence>
<feature type="region of interest" description="Disordered" evidence="1">
    <location>
        <begin position="39"/>
        <end position="70"/>
    </location>
</feature>
<evidence type="ECO:0000313" key="3">
    <source>
        <dbReference type="EMBL" id="PVD24904.1"/>
    </source>
</evidence>
<dbReference type="EMBL" id="PZQS01000009">
    <property type="protein sequence ID" value="PVD24904.1"/>
    <property type="molecule type" value="Genomic_DNA"/>
</dbReference>
<dbReference type="PANTHER" id="PTHR35170">
    <property type="entry name" value="PROTEIN DD3-3"/>
    <property type="match status" value="1"/>
</dbReference>
<reference evidence="3 4" key="1">
    <citation type="submission" date="2018-04" db="EMBL/GenBank/DDBJ databases">
        <title>The genome of golden apple snail Pomacea canaliculata provides insight into stress tolerance and invasive adaptation.</title>
        <authorList>
            <person name="Liu C."/>
            <person name="Liu B."/>
            <person name="Ren Y."/>
            <person name="Zhang Y."/>
            <person name="Wang H."/>
            <person name="Li S."/>
            <person name="Jiang F."/>
            <person name="Yin L."/>
            <person name="Zhang G."/>
            <person name="Qian W."/>
            <person name="Fan W."/>
        </authorList>
    </citation>
    <scope>NUCLEOTIDE SEQUENCE [LARGE SCALE GENOMIC DNA]</scope>
    <source>
        <strain evidence="3">SZHN2017</strain>
        <tissue evidence="3">Muscle</tissue>
    </source>
</reference>
<feature type="region of interest" description="Disordered" evidence="1">
    <location>
        <begin position="508"/>
        <end position="536"/>
    </location>
</feature>
<proteinExistence type="predicted"/>
<dbReference type="PANTHER" id="PTHR35170:SF2">
    <property type="entry name" value="PROTEIN DD3-3"/>
    <property type="match status" value="1"/>
</dbReference>
<dbReference type="InterPro" id="IPR053320">
    <property type="entry name" value="Protein_DD3-3_O-glyco"/>
</dbReference>
<organism evidence="3 4">
    <name type="scientific">Pomacea canaliculata</name>
    <name type="common">Golden apple snail</name>
    <dbReference type="NCBI Taxonomy" id="400727"/>
    <lineage>
        <taxon>Eukaryota</taxon>
        <taxon>Metazoa</taxon>
        <taxon>Spiralia</taxon>
        <taxon>Lophotrochozoa</taxon>
        <taxon>Mollusca</taxon>
        <taxon>Gastropoda</taxon>
        <taxon>Caenogastropoda</taxon>
        <taxon>Architaenioglossa</taxon>
        <taxon>Ampullarioidea</taxon>
        <taxon>Ampullariidae</taxon>
        <taxon>Pomacea</taxon>
    </lineage>
</organism>